<feature type="transmembrane region" description="Helical" evidence="7">
    <location>
        <begin position="18"/>
        <end position="36"/>
    </location>
</feature>
<dbReference type="InterPro" id="IPR011043">
    <property type="entry name" value="Gal_Oxase/kelch_b-propeller"/>
</dbReference>
<evidence type="ECO:0000256" key="7">
    <source>
        <dbReference type="SAM" id="Phobius"/>
    </source>
</evidence>
<protein>
    <recommendedName>
        <fullName evidence="5">Aldehyde oxidase GLOX</fullName>
    </recommendedName>
    <alternativeName>
        <fullName evidence="6">Glyoxal oxidase</fullName>
    </alternativeName>
</protein>
<dbReference type="Pfam" id="PF09118">
    <property type="entry name" value="GO-like_E_set"/>
    <property type="match status" value="1"/>
</dbReference>
<feature type="domain" description="Galactose oxidase-like Early set" evidence="9">
    <location>
        <begin position="444"/>
        <end position="549"/>
    </location>
</feature>
<keyword evidence="3" id="KW-0732">Signal</keyword>
<evidence type="ECO:0000256" key="6">
    <source>
        <dbReference type="ARBA" id="ARBA00077505"/>
    </source>
</evidence>
<keyword evidence="7" id="KW-1133">Transmembrane helix</keyword>
<dbReference type="EMBL" id="JBGMDY010000001">
    <property type="protein sequence ID" value="KAL2346270.1"/>
    <property type="molecule type" value="Genomic_DNA"/>
</dbReference>
<keyword evidence="11" id="KW-1185">Reference proteome</keyword>
<accession>A0ABD1NDS9</accession>
<comment type="caution">
    <text evidence="10">The sequence shown here is derived from an EMBL/GenBank/DDBJ whole genome shotgun (WGS) entry which is preliminary data.</text>
</comment>
<dbReference type="Gene3D" id="2.60.40.10">
    <property type="entry name" value="Immunoglobulins"/>
    <property type="match status" value="1"/>
</dbReference>
<keyword evidence="7" id="KW-0812">Transmembrane</keyword>
<name>A0ABD1NDS9_9FABA</name>
<comment type="subcellular location">
    <subcellularLocation>
        <location evidence="1">Secreted</location>
    </subcellularLocation>
</comment>
<dbReference type="CDD" id="cd02851">
    <property type="entry name" value="E_set_GO_C"/>
    <property type="match status" value="1"/>
</dbReference>
<dbReference type="GO" id="GO:0005615">
    <property type="term" value="C:extracellular space"/>
    <property type="evidence" value="ECO:0007669"/>
    <property type="project" value="UniProtKB-ARBA"/>
</dbReference>
<dbReference type="InterPro" id="IPR009880">
    <property type="entry name" value="Glyoxal_oxidase_N"/>
</dbReference>
<organism evidence="10 11">
    <name type="scientific">Flemingia macrophylla</name>
    <dbReference type="NCBI Taxonomy" id="520843"/>
    <lineage>
        <taxon>Eukaryota</taxon>
        <taxon>Viridiplantae</taxon>
        <taxon>Streptophyta</taxon>
        <taxon>Embryophyta</taxon>
        <taxon>Tracheophyta</taxon>
        <taxon>Spermatophyta</taxon>
        <taxon>Magnoliopsida</taxon>
        <taxon>eudicotyledons</taxon>
        <taxon>Gunneridae</taxon>
        <taxon>Pentapetalae</taxon>
        <taxon>rosids</taxon>
        <taxon>fabids</taxon>
        <taxon>Fabales</taxon>
        <taxon>Fabaceae</taxon>
        <taxon>Papilionoideae</taxon>
        <taxon>50 kb inversion clade</taxon>
        <taxon>NPAAA clade</taxon>
        <taxon>indigoferoid/millettioid clade</taxon>
        <taxon>Phaseoleae</taxon>
        <taxon>Flemingia</taxon>
    </lineage>
</organism>
<keyword evidence="4" id="KW-0560">Oxidoreductase</keyword>
<evidence type="ECO:0000313" key="10">
    <source>
        <dbReference type="EMBL" id="KAL2346270.1"/>
    </source>
</evidence>
<dbReference type="SUPFAM" id="SSF81296">
    <property type="entry name" value="E set domains"/>
    <property type="match status" value="1"/>
</dbReference>
<keyword evidence="2" id="KW-0964">Secreted</keyword>
<evidence type="ECO:0000256" key="1">
    <source>
        <dbReference type="ARBA" id="ARBA00004613"/>
    </source>
</evidence>
<dbReference type="InterPro" id="IPR015202">
    <property type="entry name" value="GO-like_E_set"/>
</dbReference>
<dbReference type="InterPro" id="IPR014756">
    <property type="entry name" value="Ig_E-set"/>
</dbReference>
<dbReference type="GO" id="GO:0016491">
    <property type="term" value="F:oxidoreductase activity"/>
    <property type="evidence" value="ECO:0007669"/>
    <property type="project" value="UniProtKB-KW"/>
</dbReference>
<dbReference type="SUPFAM" id="SSF50965">
    <property type="entry name" value="Galactose oxidase, central domain"/>
    <property type="match status" value="1"/>
</dbReference>
<evidence type="ECO:0000313" key="11">
    <source>
        <dbReference type="Proteomes" id="UP001603857"/>
    </source>
</evidence>
<keyword evidence="7" id="KW-0472">Membrane</keyword>
<dbReference type="AlphaFoldDB" id="A0ABD1NDS9"/>
<feature type="domain" description="Glyoxal oxidase N-terminal" evidence="8">
    <location>
        <begin position="52"/>
        <end position="435"/>
    </location>
</feature>
<sequence>MHCIALHLDSVAMSLSRFLSLLLIIIDVVGAGAVAGKGEWRLLQKNIGIVGMHMQLLPNDRVVMLDRTDFGYSNLTLANGRCRRNPREMVVKTDCTAHSLEYDVAANTIRPLFVQTNVWCSSGSLSPDGTLVQTGGFNDGDRAVRSFSPCATCDWRETNPGLAARRWYASNHILPDGRQIVIGGRRQFNYEFYPKTGDAENTYSLPFLVQTNDANAENNLYPFVFLNVDGHLFIFANNRAILLDYKKNRVVRSYPQIPGGDPRCYPSTGSAVLLPLKNTLEAEVLICGGAPRGAYQQTLSGRFAAALKTCARIKITDANPKWVVETMPGPRVMSDMVLLPNGNVLIINGAAAGTAGWELGRDPVFSPFLYRPDNRVGSRFEVHAASNIPRMYHSSAVLLRDGRVLVAGSNPHIYYNFSNVLFPTELRLEAFSPWYLEARFSGVRPTIVSPASQTKLKYGERFKVRFEVRGTLVGESVSVTMAAPPFATHSFSMNQRVVVVEAQHVSGVAKWTYEVAVTAPGSSVVAPPGFYLLFVVHQEIPSHGIWVRIL</sequence>
<evidence type="ECO:0000256" key="2">
    <source>
        <dbReference type="ARBA" id="ARBA00022525"/>
    </source>
</evidence>
<gene>
    <name evidence="10" type="ORF">Fmac_000270</name>
</gene>
<evidence type="ECO:0000256" key="3">
    <source>
        <dbReference type="ARBA" id="ARBA00022729"/>
    </source>
</evidence>
<dbReference type="InterPro" id="IPR037293">
    <property type="entry name" value="Gal_Oxidase_central_sf"/>
</dbReference>
<evidence type="ECO:0000256" key="4">
    <source>
        <dbReference type="ARBA" id="ARBA00023002"/>
    </source>
</evidence>
<dbReference type="PANTHER" id="PTHR32208:SF62">
    <property type="entry name" value="OXIDASE, PUTATIVE, EXPRESSED-RELATED"/>
    <property type="match status" value="1"/>
</dbReference>
<dbReference type="Gene3D" id="2.130.10.80">
    <property type="entry name" value="Galactose oxidase/kelch, beta-propeller"/>
    <property type="match status" value="1"/>
</dbReference>
<proteinExistence type="predicted"/>
<evidence type="ECO:0000256" key="5">
    <source>
        <dbReference type="ARBA" id="ARBA00073112"/>
    </source>
</evidence>
<dbReference type="Pfam" id="PF07250">
    <property type="entry name" value="Glyoxal_oxid_N"/>
    <property type="match status" value="1"/>
</dbReference>
<evidence type="ECO:0000259" key="9">
    <source>
        <dbReference type="Pfam" id="PF09118"/>
    </source>
</evidence>
<dbReference type="FunFam" id="2.130.10.80:FF:000001">
    <property type="entry name" value="Aldehyde oxidase GLOX"/>
    <property type="match status" value="1"/>
</dbReference>
<evidence type="ECO:0000259" key="8">
    <source>
        <dbReference type="Pfam" id="PF07250"/>
    </source>
</evidence>
<dbReference type="PANTHER" id="PTHR32208">
    <property type="entry name" value="SECRETED PROTEIN-RELATED"/>
    <property type="match status" value="1"/>
</dbReference>
<dbReference type="InterPro" id="IPR013783">
    <property type="entry name" value="Ig-like_fold"/>
</dbReference>
<reference evidence="10 11" key="1">
    <citation type="submission" date="2024-08" db="EMBL/GenBank/DDBJ databases">
        <title>Insights into the chromosomal genome structure of Flemingia macrophylla.</title>
        <authorList>
            <person name="Ding Y."/>
            <person name="Zhao Y."/>
            <person name="Bi W."/>
            <person name="Wu M."/>
            <person name="Zhao G."/>
            <person name="Gong Y."/>
            <person name="Li W."/>
            <person name="Zhang P."/>
        </authorList>
    </citation>
    <scope>NUCLEOTIDE SEQUENCE [LARGE SCALE GENOMIC DNA]</scope>
    <source>
        <strain evidence="10">DYQJB</strain>
        <tissue evidence="10">Leaf</tissue>
    </source>
</reference>
<dbReference type="Proteomes" id="UP001603857">
    <property type="component" value="Unassembled WGS sequence"/>
</dbReference>